<proteinExistence type="predicted"/>
<evidence type="ECO:0000256" key="5">
    <source>
        <dbReference type="SAM" id="MobiDB-lite"/>
    </source>
</evidence>
<sequence>MTLLQLNRHLDDTHAEVEPLEKDDITSWFRKRMLKAKTFQPVAVLNQKLKGLDVFEANDLPPPPSSSVTVSSSSPAPERDADFYVTRAHWQKSYGDDYCLDPSCRRPLGVVNGCVNCRKCGRLFCEEHTMYQIKLSRSAQHEPVRGYWSRVCETCYVSREGYNDHNGIVQDHSESFRAIRKRKVERACLEVTRLEKRLTKLTQLLTAPPSNGVANGEKAGLIKFPKPLASQRRALEQSVVAWEDDNAVTNCPYCEQTFSLFSQPKHHCRLCGKVVCGDPRTGCSKEIHLNVSPPLASEKLVGAGQDDLTLAVRICAPCQSTLFSKREFLQSLHSQPPTYVRAYITIVSFQTGIREQLPRFQRTVEGLQRRPDDRNAVVEAMRMKKRIVESLAKVDAVAKQIAGGKGGAGTGAEERLRKAVALATANWGQEVGMRVKGASTVLDRIVETARPTAAAEIAARLGKPAKVLPPTPKSKASVKVTVNGADWEGEDEMETEAERQRRETVVVLEEQKFLVLGMLEDAKKRRRFDEVEALGRSLEEIEDEIHKLGGGVVGV</sequence>
<keyword evidence="3" id="KW-0862">Zinc</keyword>
<dbReference type="OrthoDB" id="166134at2759"/>
<dbReference type="InterPro" id="IPR011011">
    <property type="entry name" value="Znf_FYVE_PHD"/>
</dbReference>
<keyword evidence="2 4" id="KW-0863">Zinc-finger</keyword>
<keyword evidence="1" id="KW-0479">Metal-binding</keyword>
<name>A0A5J5EPL8_9PEZI</name>
<evidence type="ECO:0000313" key="8">
    <source>
        <dbReference type="Proteomes" id="UP000326924"/>
    </source>
</evidence>
<dbReference type="InterPro" id="IPR036531">
    <property type="entry name" value="Rbsn_Rab-bd_sf"/>
</dbReference>
<evidence type="ECO:0000259" key="6">
    <source>
        <dbReference type="PROSITE" id="PS50178"/>
    </source>
</evidence>
<dbReference type="EMBL" id="VXIS01000183">
    <property type="protein sequence ID" value="KAA8898516.1"/>
    <property type="molecule type" value="Genomic_DNA"/>
</dbReference>
<feature type="domain" description="FYVE-type" evidence="6">
    <location>
        <begin position="245"/>
        <end position="323"/>
    </location>
</feature>
<dbReference type="PANTHER" id="PTHR23164">
    <property type="entry name" value="EARLY ENDOSOME ANTIGEN 1"/>
    <property type="match status" value="1"/>
</dbReference>
<dbReference type="InterPro" id="IPR013083">
    <property type="entry name" value="Znf_RING/FYVE/PHD"/>
</dbReference>
<comment type="caution">
    <text evidence="7">The sequence shown here is derived from an EMBL/GenBank/DDBJ whole genome shotgun (WGS) entry which is preliminary data.</text>
</comment>
<dbReference type="FunCoup" id="A0A5J5EPL8">
    <property type="interactions" value="83"/>
</dbReference>
<dbReference type="InterPro" id="IPR017455">
    <property type="entry name" value="Znf_FYVE-rel"/>
</dbReference>
<evidence type="ECO:0000256" key="2">
    <source>
        <dbReference type="ARBA" id="ARBA00022771"/>
    </source>
</evidence>
<feature type="compositionally biased region" description="Low complexity" evidence="5">
    <location>
        <begin position="66"/>
        <end position="76"/>
    </location>
</feature>
<keyword evidence="8" id="KW-1185">Reference proteome</keyword>
<dbReference type="Gene3D" id="4.10.860.20">
    <property type="entry name" value="Rabenosyn, Rab binding domain"/>
    <property type="match status" value="1"/>
</dbReference>
<evidence type="ECO:0000313" key="7">
    <source>
        <dbReference type="EMBL" id="KAA8898516.1"/>
    </source>
</evidence>
<dbReference type="SUPFAM" id="SSF57903">
    <property type="entry name" value="FYVE/PHD zinc finger"/>
    <property type="match status" value="2"/>
</dbReference>
<dbReference type="InParanoid" id="A0A5J5EPL8"/>
<dbReference type="CDD" id="cd15737">
    <property type="entry name" value="FYVE2_Vac1p_like"/>
    <property type="match status" value="1"/>
</dbReference>
<dbReference type="CDD" id="cd15761">
    <property type="entry name" value="FYVE1_Vac1p_like"/>
    <property type="match status" value="1"/>
</dbReference>
<dbReference type="Gene3D" id="3.30.40.10">
    <property type="entry name" value="Zinc/RING finger domain, C3HC4 (zinc finger)"/>
    <property type="match status" value="2"/>
</dbReference>
<feature type="domain" description="FYVE-type" evidence="6">
    <location>
        <begin position="104"/>
        <end position="160"/>
    </location>
</feature>
<dbReference type="AlphaFoldDB" id="A0A5J5EPL8"/>
<reference evidence="7 8" key="1">
    <citation type="submission" date="2019-09" db="EMBL/GenBank/DDBJ databases">
        <title>Draft genome of the ectomycorrhizal ascomycete Sphaerosporella brunnea.</title>
        <authorList>
            <consortium name="DOE Joint Genome Institute"/>
            <person name="Benucci G.M."/>
            <person name="Marozzi G."/>
            <person name="Antonielli L."/>
            <person name="Sanchez S."/>
            <person name="Marco P."/>
            <person name="Wang X."/>
            <person name="Falini L.B."/>
            <person name="Barry K."/>
            <person name="Haridas S."/>
            <person name="Lipzen A."/>
            <person name="Labutti K."/>
            <person name="Grigoriev I.V."/>
            <person name="Murat C."/>
            <person name="Martin F."/>
            <person name="Albertini E."/>
            <person name="Donnini D."/>
            <person name="Bonito G."/>
        </authorList>
    </citation>
    <scope>NUCLEOTIDE SEQUENCE [LARGE SCALE GENOMIC DNA]</scope>
    <source>
        <strain evidence="7 8">Sb_GMNB300</strain>
    </source>
</reference>
<gene>
    <name evidence="7" type="ORF">FN846DRAFT_900073</name>
</gene>
<accession>A0A5J5EPL8</accession>
<evidence type="ECO:0000256" key="3">
    <source>
        <dbReference type="ARBA" id="ARBA00022833"/>
    </source>
</evidence>
<protein>
    <recommendedName>
        <fullName evidence="6">FYVE-type domain-containing protein</fullName>
    </recommendedName>
</protein>
<dbReference type="Proteomes" id="UP000326924">
    <property type="component" value="Unassembled WGS sequence"/>
</dbReference>
<dbReference type="Pfam" id="PF01363">
    <property type="entry name" value="FYVE"/>
    <property type="match status" value="2"/>
</dbReference>
<organism evidence="7 8">
    <name type="scientific">Sphaerosporella brunnea</name>
    <dbReference type="NCBI Taxonomy" id="1250544"/>
    <lineage>
        <taxon>Eukaryota</taxon>
        <taxon>Fungi</taxon>
        <taxon>Dikarya</taxon>
        <taxon>Ascomycota</taxon>
        <taxon>Pezizomycotina</taxon>
        <taxon>Pezizomycetes</taxon>
        <taxon>Pezizales</taxon>
        <taxon>Pyronemataceae</taxon>
        <taxon>Sphaerosporella</taxon>
    </lineage>
</organism>
<dbReference type="GO" id="GO:0008270">
    <property type="term" value="F:zinc ion binding"/>
    <property type="evidence" value="ECO:0007669"/>
    <property type="project" value="UniProtKB-KW"/>
</dbReference>
<dbReference type="SUPFAM" id="SSF140125">
    <property type="entry name" value="Rabenosyn-5 Rab-binding domain-like"/>
    <property type="match status" value="1"/>
</dbReference>
<evidence type="ECO:0000256" key="4">
    <source>
        <dbReference type="PROSITE-ProRule" id="PRU00091"/>
    </source>
</evidence>
<feature type="region of interest" description="Disordered" evidence="5">
    <location>
        <begin position="56"/>
        <end position="77"/>
    </location>
</feature>
<dbReference type="SMART" id="SM00064">
    <property type="entry name" value="FYVE"/>
    <property type="match status" value="2"/>
</dbReference>
<dbReference type="InterPro" id="IPR000306">
    <property type="entry name" value="Znf_FYVE"/>
</dbReference>
<dbReference type="InterPro" id="IPR021565">
    <property type="entry name" value="Rbsn_Rab-bd"/>
</dbReference>
<dbReference type="PROSITE" id="PS50178">
    <property type="entry name" value="ZF_FYVE"/>
    <property type="match status" value="2"/>
</dbReference>
<dbReference type="Pfam" id="PF11464">
    <property type="entry name" value="Rbsn"/>
    <property type="match status" value="1"/>
</dbReference>
<evidence type="ECO:0000256" key="1">
    <source>
        <dbReference type="ARBA" id="ARBA00022723"/>
    </source>
</evidence>